<dbReference type="NCBIfam" id="NF041359">
    <property type="entry name" value="GntG_guanitoxin"/>
    <property type="match status" value="1"/>
</dbReference>
<evidence type="ECO:0000256" key="1">
    <source>
        <dbReference type="ARBA" id="ARBA00001933"/>
    </source>
</evidence>
<dbReference type="CDD" id="cd06502">
    <property type="entry name" value="TA_like"/>
    <property type="match status" value="1"/>
</dbReference>
<keyword evidence="3" id="KW-0663">Pyridoxal phosphate</keyword>
<dbReference type="RefSeq" id="WP_318749929.1">
    <property type="nucleotide sequence ID" value="NZ_CP132508.1"/>
</dbReference>
<sequence>MAEVIDFRSDTVTQPTPAMRRAMAAAEVGDDVYGEDPTVRRLEEVAAERLGKEAGLFFPSGTMANQAAVLAHTRRGDEVLLEEESHIYYYEVGGVALWAACQVRPLPSRRGVLDPAVVEAAIRPANIHFPPPRLLCLENTHNRWGGTVMTAEQTAALAEVAHRHGLKVHLDGARIFNAAVALGVPADRLAAPADSVMFSLSKGLGCPVGSLLVGDRDFIAEARRYRKALGGGMRQAGILAAAGLVALDEMIDRLADDHALARRLAEGLANLPGVHVDLEAVQTNIVMADVAATGRTAYELAGALAAAGVKVNAVDARRLRWVTHKDVGPADADRALAIFHRILTEG</sequence>
<proteinExistence type="inferred from homology"/>
<dbReference type="PIRSF" id="PIRSF017617">
    <property type="entry name" value="Thr_aldolase"/>
    <property type="match status" value="1"/>
</dbReference>
<dbReference type="Proteomes" id="UP001304683">
    <property type="component" value="Chromosome"/>
</dbReference>
<dbReference type="PANTHER" id="PTHR48097:SF9">
    <property type="entry name" value="L-THREONINE ALDOLASE"/>
    <property type="match status" value="1"/>
</dbReference>
<evidence type="ECO:0000256" key="3">
    <source>
        <dbReference type="ARBA" id="ARBA00022898"/>
    </source>
</evidence>
<dbReference type="InterPro" id="IPR015421">
    <property type="entry name" value="PyrdxlP-dep_Trfase_major"/>
</dbReference>
<name>A0ABZ0QKI6_9FIRM</name>
<dbReference type="Gene3D" id="3.40.640.10">
    <property type="entry name" value="Type I PLP-dependent aspartate aminotransferase-like (Major domain)"/>
    <property type="match status" value="1"/>
</dbReference>
<dbReference type="InterPro" id="IPR001597">
    <property type="entry name" value="ArAA_b-elim_lyase/Thr_aldolase"/>
</dbReference>
<comment type="cofactor">
    <cofactor evidence="1">
        <name>pyridoxal 5'-phosphate</name>
        <dbReference type="ChEBI" id="CHEBI:597326"/>
    </cofactor>
</comment>
<accession>A0ABZ0QKI6</accession>
<dbReference type="InterPro" id="IPR015422">
    <property type="entry name" value="PyrdxlP-dep_Trfase_small"/>
</dbReference>
<dbReference type="Gene3D" id="3.90.1150.10">
    <property type="entry name" value="Aspartate Aminotransferase, domain 1"/>
    <property type="match status" value="1"/>
</dbReference>
<dbReference type="EMBL" id="CP132508">
    <property type="protein sequence ID" value="WPD18011.1"/>
    <property type="molecule type" value="Genomic_DNA"/>
</dbReference>
<keyword evidence="6" id="KW-1185">Reference proteome</keyword>
<evidence type="ECO:0000313" key="6">
    <source>
        <dbReference type="Proteomes" id="UP001304683"/>
    </source>
</evidence>
<comment type="similarity">
    <text evidence="2">Belongs to the threonine aldolase family.</text>
</comment>
<dbReference type="InterPro" id="IPR015424">
    <property type="entry name" value="PyrdxlP-dep_Trfase"/>
</dbReference>
<evidence type="ECO:0000313" key="5">
    <source>
        <dbReference type="EMBL" id="WPD18011.1"/>
    </source>
</evidence>
<organism evidence="5 6">
    <name type="scientific">Thermaerobacter composti</name>
    <dbReference type="NCBI Taxonomy" id="554949"/>
    <lineage>
        <taxon>Bacteria</taxon>
        <taxon>Bacillati</taxon>
        <taxon>Bacillota</taxon>
        <taxon>Clostridia</taxon>
        <taxon>Eubacteriales</taxon>
        <taxon>Clostridiales Family XVII. Incertae Sedis</taxon>
        <taxon>Thermaerobacter</taxon>
    </lineage>
</organism>
<dbReference type="Pfam" id="PF01212">
    <property type="entry name" value="Beta_elim_lyase"/>
    <property type="match status" value="1"/>
</dbReference>
<dbReference type="InterPro" id="IPR023603">
    <property type="entry name" value="Low_specificity_L-TA-like"/>
</dbReference>
<dbReference type="SUPFAM" id="SSF53383">
    <property type="entry name" value="PLP-dependent transferases"/>
    <property type="match status" value="1"/>
</dbReference>
<dbReference type="PANTHER" id="PTHR48097">
    <property type="entry name" value="L-THREONINE ALDOLASE-RELATED"/>
    <property type="match status" value="1"/>
</dbReference>
<evidence type="ECO:0000259" key="4">
    <source>
        <dbReference type="Pfam" id="PF01212"/>
    </source>
</evidence>
<gene>
    <name evidence="5" type="ORF">Q5761_06330</name>
</gene>
<evidence type="ECO:0000256" key="2">
    <source>
        <dbReference type="ARBA" id="ARBA00006966"/>
    </source>
</evidence>
<feature type="domain" description="Aromatic amino acid beta-eliminating lyase/threonine aldolase" evidence="4">
    <location>
        <begin position="6"/>
        <end position="289"/>
    </location>
</feature>
<reference evidence="5 6" key="1">
    <citation type="submission" date="2023-08" db="EMBL/GenBank/DDBJ databases">
        <title>Genome sequence of Thermaerobacter compostii strain Ins1, a spore-forming filamentous bacterium isolated from a deep geothermal reservoir.</title>
        <authorList>
            <person name="Bregnard D."/>
            <person name="Gonzalez D."/>
            <person name="Junier P."/>
        </authorList>
    </citation>
    <scope>NUCLEOTIDE SEQUENCE [LARGE SCALE GENOMIC DNA]</scope>
    <source>
        <strain evidence="5 6">Ins1</strain>
    </source>
</reference>
<protein>
    <submittedName>
        <fullName evidence="5">GntG family PLP-dependent aldolase</fullName>
    </submittedName>
</protein>